<evidence type="ECO:0000256" key="3">
    <source>
        <dbReference type="ARBA" id="ARBA00022723"/>
    </source>
</evidence>
<feature type="chain" id="PRO_5045710796" description="D-alanyl-D-alanine dipeptidase" evidence="11">
    <location>
        <begin position="20"/>
        <end position="219"/>
    </location>
</feature>
<keyword evidence="13" id="KW-1185">Reference proteome</keyword>
<keyword evidence="5 9" id="KW-0862">Zinc</keyword>
<dbReference type="RefSeq" id="WP_147813548.1">
    <property type="nucleotide sequence ID" value="NZ_BPRA01000003.1"/>
</dbReference>
<feature type="binding site" evidence="9">
    <location>
        <position position="141"/>
    </location>
    <ligand>
        <name>Zn(2+)</name>
        <dbReference type="ChEBI" id="CHEBI:29105"/>
        <note>catalytic</note>
    </ligand>
</feature>
<reference evidence="12" key="1">
    <citation type="journal article" date="2021" name="Front. Microbiol.">
        <title>Comprehensive Comparative Genomics and Phenotyping of Methylobacterium Species.</title>
        <authorList>
            <person name="Alessa O."/>
            <person name="Ogura Y."/>
            <person name="Fujitani Y."/>
            <person name="Takami H."/>
            <person name="Hayashi T."/>
            <person name="Sahin N."/>
            <person name="Tani A."/>
        </authorList>
    </citation>
    <scope>NUCLEOTIDE SEQUENCE</scope>
    <source>
        <strain evidence="12">DSM 23674</strain>
    </source>
</reference>
<evidence type="ECO:0000256" key="7">
    <source>
        <dbReference type="ARBA" id="ARBA00023049"/>
    </source>
</evidence>
<keyword evidence="11" id="KW-0732">Signal</keyword>
<gene>
    <name evidence="12" type="primary">vanX</name>
    <name evidence="9" type="synonym">ddpX</name>
    <name evidence="12" type="ORF">EKPJFOCH_0750</name>
</gene>
<feature type="site" description="Transition state stabilizer" evidence="9">
    <location>
        <position position="89"/>
    </location>
</feature>
<dbReference type="SUPFAM" id="SSF55166">
    <property type="entry name" value="Hedgehog/DD-peptidase"/>
    <property type="match status" value="1"/>
</dbReference>
<name>A0ABQ4TH53_9HYPH</name>
<keyword evidence="7 9" id="KW-0482">Metalloprotease</keyword>
<dbReference type="PANTHER" id="PTHR43126:SF1">
    <property type="entry name" value="D-ALANYL-D-ALANINE DIPEPTIDASE"/>
    <property type="match status" value="1"/>
</dbReference>
<evidence type="ECO:0000256" key="2">
    <source>
        <dbReference type="ARBA" id="ARBA00022670"/>
    </source>
</evidence>
<feature type="active site" description="Proton donor/acceptor" evidence="9">
    <location>
        <position position="198"/>
    </location>
</feature>
<evidence type="ECO:0000256" key="10">
    <source>
        <dbReference type="PIRNR" id="PIRNR026671"/>
    </source>
</evidence>
<feature type="binding site" evidence="9">
    <location>
        <position position="201"/>
    </location>
    <ligand>
        <name>Zn(2+)</name>
        <dbReference type="ChEBI" id="CHEBI:29105"/>
        <note>catalytic</note>
    </ligand>
</feature>
<evidence type="ECO:0000256" key="4">
    <source>
        <dbReference type="ARBA" id="ARBA00022801"/>
    </source>
</evidence>
<evidence type="ECO:0000256" key="6">
    <source>
        <dbReference type="ARBA" id="ARBA00022997"/>
    </source>
</evidence>
<evidence type="ECO:0000256" key="11">
    <source>
        <dbReference type="SAM" id="SignalP"/>
    </source>
</evidence>
<dbReference type="InterPro" id="IPR000755">
    <property type="entry name" value="A_A_dipeptidase"/>
</dbReference>
<sequence length="219" mass="23966">MRRPAIVAALLASCLRVYAESPFVDAASVVPGLTVEMRYAGAHNFVGRRIAGYEAPRCLLTPKAARALAAAQADLASRGYGLKVFDCYRPTRAVADFVAWASDPADTRMKAAFYPAIDKRDLFRLGYIAERSAHSRGSTVDLTLVRLGGNEVDMGTPFDWFGPESAPGWHKLAPAQSTARGVLRAAMIRAGFQPYAQEWWHFTLRGEPHPATAFDLPVR</sequence>
<organism evidence="12 13">
    <name type="scientific">Methylobacterium thuringiense</name>
    <dbReference type="NCBI Taxonomy" id="1003091"/>
    <lineage>
        <taxon>Bacteria</taxon>
        <taxon>Pseudomonadati</taxon>
        <taxon>Pseudomonadota</taxon>
        <taxon>Alphaproteobacteria</taxon>
        <taxon>Hyphomicrobiales</taxon>
        <taxon>Methylobacteriaceae</taxon>
        <taxon>Methylobacterium</taxon>
    </lineage>
</organism>
<feature type="signal peptide" evidence="11">
    <location>
        <begin position="1"/>
        <end position="19"/>
    </location>
</feature>
<reference evidence="12" key="2">
    <citation type="submission" date="2021-08" db="EMBL/GenBank/DDBJ databases">
        <authorList>
            <person name="Tani A."/>
            <person name="Ola A."/>
            <person name="Ogura Y."/>
            <person name="Katsura K."/>
            <person name="Hayashi T."/>
        </authorList>
    </citation>
    <scope>NUCLEOTIDE SEQUENCE</scope>
    <source>
        <strain evidence="12">DSM 23674</strain>
    </source>
</reference>
<comment type="similarity">
    <text evidence="9 10">Belongs to the peptidase M15D family.</text>
</comment>
<dbReference type="Proteomes" id="UP001055101">
    <property type="component" value="Unassembled WGS sequence"/>
</dbReference>
<keyword evidence="2 9" id="KW-0645">Protease</keyword>
<keyword evidence="3 9" id="KW-0479">Metal-binding</keyword>
<dbReference type="PIRSF" id="PIRSF026671">
    <property type="entry name" value="AA_dipeptidase"/>
    <property type="match status" value="1"/>
</dbReference>
<dbReference type="EMBL" id="BPRA01000003">
    <property type="protein sequence ID" value="GJE54276.1"/>
    <property type="molecule type" value="Genomic_DNA"/>
</dbReference>
<comment type="caution">
    <text evidence="12">The sequence shown here is derived from an EMBL/GenBank/DDBJ whole genome shotgun (WGS) entry which is preliminary data.</text>
</comment>
<feature type="binding site" evidence="9">
    <location>
        <position position="134"/>
    </location>
    <ligand>
        <name>Zn(2+)</name>
        <dbReference type="ChEBI" id="CHEBI:29105"/>
        <note>catalytic</note>
    </ligand>
</feature>
<comment type="function">
    <text evidence="9 10">Catalyzes hydrolysis of the D-alanyl-D-alanine dipeptide.</text>
</comment>
<dbReference type="Gene3D" id="3.30.1380.10">
    <property type="match status" value="1"/>
</dbReference>
<evidence type="ECO:0000313" key="13">
    <source>
        <dbReference type="Proteomes" id="UP001055101"/>
    </source>
</evidence>
<keyword evidence="8 10" id="KW-0961">Cell wall biogenesis/degradation</keyword>
<dbReference type="Pfam" id="PF01427">
    <property type="entry name" value="Peptidase_M15"/>
    <property type="match status" value="1"/>
</dbReference>
<keyword evidence="4 9" id="KW-0378">Hydrolase</keyword>
<dbReference type="HAMAP" id="MF_01924">
    <property type="entry name" value="A_A_dipeptidase"/>
    <property type="match status" value="1"/>
</dbReference>
<dbReference type="EC" id="3.4.13.22" evidence="9 10"/>
<protein>
    <recommendedName>
        <fullName evidence="9 10">D-alanyl-D-alanine dipeptidase</fullName>
        <shortName evidence="9 10">D-Ala-D-Ala dipeptidase</shortName>
        <ecNumber evidence="9 10">3.4.13.22</ecNumber>
    </recommendedName>
</protein>
<comment type="catalytic activity">
    <reaction evidence="1 9 10">
        <text>D-alanyl-D-alanine + H2O = 2 D-alanine</text>
        <dbReference type="Rhea" id="RHEA:20661"/>
        <dbReference type="ChEBI" id="CHEBI:15377"/>
        <dbReference type="ChEBI" id="CHEBI:57416"/>
        <dbReference type="ChEBI" id="CHEBI:57822"/>
        <dbReference type="EC" id="3.4.13.22"/>
    </reaction>
</comment>
<evidence type="ECO:0000256" key="8">
    <source>
        <dbReference type="ARBA" id="ARBA00023316"/>
    </source>
</evidence>
<dbReference type="PANTHER" id="PTHR43126">
    <property type="entry name" value="D-ALANYL-D-ALANINE DIPEPTIDASE"/>
    <property type="match status" value="1"/>
</dbReference>
<evidence type="ECO:0000313" key="12">
    <source>
        <dbReference type="EMBL" id="GJE54276.1"/>
    </source>
</evidence>
<dbReference type="InterPro" id="IPR009045">
    <property type="entry name" value="Zn_M74/Hedgehog-like"/>
</dbReference>
<evidence type="ECO:0000256" key="1">
    <source>
        <dbReference type="ARBA" id="ARBA00001362"/>
    </source>
</evidence>
<evidence type="ECO:0000256" key="9">
    <source>
        <dbReference type="HAMAP-Rule" id="MF_01924"/>
    </source>
</evidence>
<evidence type="ECO:0000256" key="5">
    <source>
        <dbReference type="ARBA" id="ARBA00022833"/>
    </source>
</evidence>
<accession>A0ABQ4TH53</accession>
<dbReference type="CDD" id="cd14817">
    <property type="entry name" value="D-Ala-D-Ala_dipeptidase_VanX"/>
    <property type="match status" value="1"/>
</dbReference>
<comment type="cofactor">
    <cofactor evidence="9">
        <name>Zn(2+)</name>
        <dbReference type="ChEBI" id="CHEBI:29105"/>
    </cofactor>
    <text evidence="9">Binds 1 zinc ion per subunit.</text>
</comment>
<keyword evidence="6 9" id="KW-0224">Dipeptidase</keyword>
<proteinExistence type="inferred from homology"/>